<gene>
    <name evidence="5" type="ORF">GO499_19335</name>
</gene>
<proteinExistence type="predicted"/>
<dbReference type="PANTHER" id="PTHR16305:SF28">
    <property type="entry name" value="GUANYLATE CYCLASE DOMAIN-CONTAINING PROTEIN"/>
    <property type="match status" value="1"/>
</dbReference>
<evidence type="ECO:0000313" key="5">
    <source>
        <dbReference type="EMBL" id="QHQ37182.1"/>
    </source>
</evidence>
<dbReference type="Pfam" id="PF13191">
    <property type="entry name" value="AAA_16"/>
    <property type="match status" value="1"/>
</dbReference>
<dbReference type="InterPro" id="IPR027417">
    <property type="entry name" value="P-loop_NTPase"/>
</dbReference>
<dbReference type="PANTHER" id="PTHR16305">
    <property type="entry name" value="TESTICULAR SOLUBLE ADENYLYL CYCLASE"/>
    <property type="match status" value="1"/>
</dbReference>
<feature type="domain" description="Guanylate cyclase" evidence="4">
    <location>
        <begin position="33"/>
        <end position="157"/>
    </location>
</feature>
<dbReference type="Gene3D" id="3.30.70.1230">
    <property type="entry name" value="Nucleotide cyclase"/>
    <property type="match status" value="1"/>
</dbReference>
<dbReference type="InterPro" id="IPR041664">
    <property type="entry name" value="AAA_16"/>
</dbReference>
<feature type="region of interest" description="Disordered" evidence="3">
    <location>
        <begin position="962"/>
        <end position="981"/>
    </location>
</feature>
<dbReference type="GO" id="GO:0035556">
    <property type="term" value="P:intracellular signal transduction"/>
    <property type="evidence" value="ECO:0007669"/>
    <property type="project" value="InterPro"/>
</dbReference>
<dbReference type="AlphaFoldDB" id="A0A6P1T977"/>
<evidence type="ECO:0000256" key="1">
    <source>
        <dbReference type="ARBA" id="ARBA00022741"/>
    </source>
</evidence>
<dbReference type="EMBL" id="CP046620">
    <property type="protein sequence ID" value="QHQ37182.1"/>
    <property type="molecule type" value="Genomic_DNA"/>
</dbReference>
<dbReference type="SMART" id="SM00044">
    <property type="entry name" value="CYCc"/>
    <property type="match status" value="1"/>
</dbReference>
<dbReference type="Proteomes" id="UP000464495">
    <property type="component" value="Chromosome"/>
</dbReference>
<dbReference type="GO" id="GO:0005737">
    <property type="term" value="C:cytoplasm"/>
    <property type="evidence" value="ECO:0007669"/>
    <property type="project" value="TreeGrafter"/>
</dbReference>
<accession>A0A6P1T977</accession>
<evidence type="ECO:0000259" key="4">
    <source>
        <dbReference type="PROSITE" id="PS50125"/>
    </source>
</evidence>
<dbReference type="GO" id="GO:0004016">
    <property type="term" value="F:adenylate cyclase activity"/>
    <property type="evidence" value="ECO:0007669"/>
    <property type="project" value="TreeGrafter"/>
</dbReference>
<evidence type="ECO:0000313" key="6">
    <source>
        <dbReference type="Proteomes" id="UP000464495"/>
    </source>
</evidence>
<name>A0A6P1T977_9RHOB</name>
<dbReference type="PROSITE" id="PS50125">
    <property type="entry name" value="GUANYLATE_CYCLASE_2"/>
    <property type="match status" value="1"/>
</dbReference>
<sequence length="981" mass="103879">MSINNPSTAAMTPSGDGVADQIWRRDNAFRQITAVFVDVADSSGLMQSLGLDDYSDFLGDFQSLVAREAVSHSGYVAEYLGDGVVLYFGYPKVSDEDQINALSCALAILAAARAEKLPFEGLRIGIATGQSILDRGETSGSARRAVGDCLTKAARIQSIAAIDSIAVCATTPTLTRDLFTFSPLGAHELKGFPQPENLFRLTGHRADTRASSPATARLSVGRRQELEEVATAFAAAREGEGKLIVIHGEAGIGKSHFSQNLSARLLPAGQEPALLYCTPITARSSFLPLADCLNALAIRFLPKDLPTRRARLEYLLRHRFAMPPGLDEALLASLLPSALEAAQGGARLNMSGARAAALDILADQMLTLVAQECHSLMLLEDLHWADSGTLEFLQILFAKRHSQSVLLAATTRPEGPLVANGIRGDHLVSLAPLTDVESRDIIAALNPALDPEQLARACASAGGLPLLLEEYAQAFSVDPEAPGPTQGTEVSATVNALVQTKLDRLGVLAQRFVEVGAVIGQRFPLPLAGAIAGLTITQLSGVLAHLHELDLIRSGAVNAASGSVDFKHALISDAIYASIPRKRRALIHNAVAVGYAEAEEAVSKAVIAAHLDRAEKPEEAARVFLAAATEMSNLGDPVQTLAQTTRALACIARLGDTANAKALEIEARALEGLARMVMQGPGSPDFGASAKRALQLCEETGVEAPGQVLFAAGLHSWAVAEFDQADPIIASLQSASTPEQPGLGFAASLLLGLVNWHRGNTETALAAFTTVLESFDLERDDGLYAEYLMDFKTFSGFYSALCHAALGQHDVAKSLTDETLAAAKPLMRPHPIGFAMLARAVTAMFAGDKARTAANAEECIAHSTLFTFPEFIALAEACSGWADLSDDPAAGLNRIRAGREGWSRTGFRSWEALFAALEVAALHRAGDTEAAGSALSSARKLIADRGENQFFRLIEWLDADGRGGEDHGEPATKTISPGFLA</sequence>
<dbReference type="CDD" id="cd07302">
    <property type="entry name" value="CHD"/>
    <property type="match status" value="1"/>
</dbReference>
<organism evidence="5 6">
    <name type="scientific">Algicella marina</name>
    <dbReference type="NCBI Taxonomy" id="2683284"/>
    <lineage>
        <taxon>Bacteria</taxon>
        <taxon>Pseudomonadati</taxon>
        <taxon>Pseudomonadota</taxon>
        <taxon>Alphaproteobacteria</taxon>
        <taxon>Rhodobacterales</taxon>
        <taxon>Paracoccaceae</taxon>
        <taxon>Algicella</taxon>
    </lineage>
</organism>
<evidence type="ECO:0000256" key="3">
    <source>
        <dbReference type="SAM" id="MobiDB-lite"/>
    </source>
</evidence>
<keyword evidence="1" id="KW-0547">Nucleotide-binding</keyword>
<protein>
    <submittedName>
        <fullName evidence="5">AAA family ATPase</fullName>
    </submittedName>
</protein>
<keyword evidence="6" id="KW-1185">Reference proteome</keyword>
<dbReference type="KEGG" id="amaq:GO499_19335"/>
<dbReference type="InterPro" id="IPR001054">
    <property type="entry name" value="A/G_cyclase"/>
</dbReference>
<keyword evidence="2" id="KW-0067">ATP-binding</keyword>
<dbReference type="GO" id="GO:0005524">
    <property type="term" value="F:ATP binding"/>
    <property type="evidence" value="ECO:0007669"/>
    <property type="project" value="UniProtKB-KW"/>
</dbReference>
<evidence type="ECO:0000256" key="2">
    <source>
        <dbReference type="ARBA" id="ARBA00022840"/>
    </source>
</evidence>
<dbReference type="InterPro" id="IPR029787">
    <property type="entry name" value="Nucleotide_cyclase"/>
</dbReference>
<dbReference type="SUPFAM" id="SSF52540">
    <property type="entry name" value="P-loop containing nucleoside triphosphate hydrolases"/>
    <property type="match status" value="1"/>
</dbReference>
<dbReference type="SUPFAM" id="SSF55073">
    <property type="entry name" value="Nucleotide cyclase"/>
    <property type="match status" value="1"/>
</dbReference>
<reference evidence="5 6" key="1">
    <citation type="submission" date="2019-12" db="EMBL/GenBank/DDBJ databases">
        <title>Complete genome sequence of Algicella marina strain 9Alg 56(T) isolated from the red alga Tichocarpus crinitus.</title>
        <authorList>
            <person name="Kim S.-G."/>
            <person name="Nedashkovskaya O.I."/>
        </authorList>
    </citation>
    <scope>NUCLEOTIDE SEQUENCE [LARGE SCALE GENOMIC DNA]</scope>
    <source>
        <strain evidence="5 6">9Alg 56</strain>
    </source>
</reference>
<dbReference type="Pfam" id="PF00211">
    <property type="entry name" value="Guanylate_cyc"/>
    <property type="match status" value="1"/>
</dbReference>
<dbReference type="GO" id="GO:0009190">
    <property type="term" value="P:cyclic nucleotide biosynthetic process"/>
    <property type="evidence" value="ECO:0007669"/>
    <property type="project" value="InterPro"/>
</dbReference>